<feature type="compositionally biased region" description="Basic and acidic residues" evidence="1">
    <location>
        <begin position="323"/>
        <end position="345"/>
    </location>
</feature>
<dbReference type="AlphaFoldDB" id="A0AAJ0DCP4"/>
<feature type="compositionally biased region" description="Basic and acidic residues" evidence="1">
    <location>
        <begin position="240"/>
        <end position="249"/>
    </location>
</feature>
<evidence type="ECO:0000313" key="2">
    <source>
        <dbReference type="EMBL" id="KAK3047573.1"/>
    </source>
</evidence>
<reference evidence="2" key="1">
    <citation type="submission" date="2023-04" db="EMBL/GenBank/DDBJ databases">
        <title>Black Yeasts Isolated from many extreme environments.</title>
        <authorList>
            <person name="Coleine C."/>
            <person name="Stajich J.E."/>
            <person name="Selbmann L."/>
        </authorList>
    </citation>
    <scope>NUCLEOTIDE SEQUENCE</scope>
    <source>
        <strain evidence="2">CCFEE 5312</strain>
    </source>
</reference>
<proteinExistence type="predicted"/>
<feature type="region of interest" description="Disordered" evidence="1">
    <location>
        <begin position="26"/>
        <end position="146"/>
    </location>
</feature>
<protein>
    <submittedName>
        <fullName evidence="2">Uncharacterized protein</fullName>
    </submittedName>
</protein>
<keyword evidence="3" id="KW-1185">Reference proteome</keyword>
<dbReference type="Proteomes" id="UP001271007">
    <property type="component" value="Unassembled WGS sequence"/>
</dbReference>
<feature type="compositionally biased region" description="Basic and acidic residues" evidence="1">
    <location>
        <begin position="277"/>
        <end position="315"/>
    </location>
</feature>
<feature type="compositionally biased region" description="Polar residues" evidence="1">
    <location>
        <begin position="347"/>
        <end position="364"/>
    </location>
</feature>
<organism evidence="2 3">
    <name type="scientific">Extremus antarcticus</name>
    <dbReference type="NCBI Taxonomy" id="702011"/>
    <lineage>
        <taxon>Eukaryota</taxon>
        <taxon>Fungi</taxon>
        <taxon>Dikarya</taxon>
        <taxon>Ascomycota</taxon>
        <taxon>Pezizomycotina</taxon>
        <taxon>Dothideomycetes</taxon>
        <taxon>Dothideomycetidae</taxon>
        <taxon>Mycosphaerellales</taxon>
        <taxon>Extremaceae</taxon>
        <taxon>Extremus</taxon>
    </lineage>
</organism>
<dbReference type="EMBL" id="JAWDJX010000060">
    <property type="protein sequence ID" value="KAK3047573.1"/>
    <property type="molecule type" value="Genomic_DNA"/>
</dbReference>
<comment type="caution">
    <text evidence="2">The sequence shown here is derived from an EMBL/GenBank/DDBJ whole genome shotgun (WGS) entry which is preliminary data.</text>
</comment>
<accession>A0AAJ0DCP4</accession>
<sequence length="364" mass="40350">MAKKGTGAMCPDDVCQWTTLEVRCPYHPYPKDPPPKPSYAPLARPSYAAATSPSKNFALEGSYPPKDKMVLRKRPSLQGFHSKSQDDLETPQQSSYKSSGLRNEVFLSRSGTSSPHPGPLSHAVTQPTQRSAPSKPKPPSAPWNQVNLEVFRDPNIPDETMEEYINAATKAKCMSIVARDYFKYLWKIIQPDSAALESLAAQLNPEFEDLSSHLAGEGIVVKAKQSQSKLKVIEKGSKMRDLGPTKQKEAISGPKCPICDKTGHTIHTCNEFLSTSKEPEHSKSKQSELSKSKEPEHTKLTEPEHSKSKRPEQSKPKGSQHSKPKEAQHSKPKEPKHFKPKEPEQPSKITESSVSGQSRTPSRQ</sequence>
<gene>
    <name evidence="2" type="ORF">LTR09_011078</name>
</gene>
<feature type="region of interest" description="Disordered" evidence="1">
    <location>
        <begin position="273"/>
        <end position="364"/>
    </location>
</feature>
<evidence type="ECO:0000256" key="1">
    <source>
        <dbReference type="SAM" id="MobiDB-lite"/>
    </source>
</evidence>
<feature type="region of interest" description="Disordered" evidence="1">
    <location>
        <begin position="240"/>
        <end position="259"/>
    </location>
</feature>
<evidence type="ECO:0000313" key="3">
    <source>
        <dbReference type="Proteomes" id="UP001271007"/>
    </source>
</evidence>
<name>A0AAJ0DCP4_9PEZI</name>
<feature type="compositionally biased region" description="Polar residues" evidence="1">
    <location>
        <begin position="90"/>
        <end position="101"/>
    </location>
</feature>